<gene>
    <name evidence="1" type="ORF">C7S16_4741</name>
</gene>
<dbReference type="Proteomes" id="UP001272137">
    <property type="component" value="Unassembled WGS sequence"/>
</dbReference>
<reference evidence="1" key="1">
    <citation type="submission" date="2018-08" db="EMBL/GenBank/DDBJ databases">
        <title>Identification of Burkholderia cepacia strains that express a Burkholderia pseudomallei-like capsular polysaccharide.</title>
        <authorList>
            <person name="Burtnick M.N."/>
            <person name="Vongsouvath M."/>
            <person name="Newton P."/>
            <person name="Wuthiekanun V."/>
            <person name="Limmathurotsakul D."/>
            <person name="Brett P.J."/>
            <person name="Chantratita N."/>
            <person name="Dance D.A."/>
        </authorList>
    </citation>
    <scope>NUCLEOTIDE SEQUENCE</scope>
    <source>
        <strain evidence="1">SBXCC001</strain>
    </source>
</reference>
<evidence type="ECO:0000313" key="2">
    <source>
        <dbReference type="Proteomes" id="UP001272137"/>
    </source>
</evidence>
<dbReference type="EMBL" id="QXCT01000001">
    <property type="protein sequence ID" value="MDW9251641.1"/>
    <property type="molecule type" value="Genomic_DNA"/>
</dbReference>
<dbReference type="AlphaFoldDB" id="A0AAW9CPV6"/>
<comment type="caution">
    <text evidence="1">The sequence shown here is derived from an EMBL/GenBank/DDBJ whole genome shotgun (WGS) entry which is preliminary data.</text>
</comment>
<sequence length="39" mass="4369">MVKGYGLTDGRRPSVGRILRRKYSSIIPACSGHFFTVKN</sequence>
<protein>
    <submittedName>
        <fullName evidence="1">Uncharacterized protein</fullName>
    </submittedName>
</protein>
<organism evidence="1 2">
    <name type="scientific">Burkholderia thailandensis</name>
    <dbReference type="NCBI Taxonomy" id="57975"/>
    <lineage>
        <taxon>Bacteria</taxon>
        <taxon>Pseudomonadati</taxon>
        <taxon>Pseudomonadota</taxon>
        <taxon>Betaproteobacteria</taxon>
        <taxon>Burkholderiales</taxon>
        <taxon>Burkholderiaceae</taxon>
        <taxon>Burkholderia</taxon>
        <taxon>pseudomallei group</taxon>
    </lineage>
</organism>
<name>A0AAW9CPV6_BURTH</name>
<accession>A0AAW9CPV6</accession>
<proteinExistence type="predicted"/>
<evidence type="ECO:0000313" key="1">
    <source>
        <dbReference type="EMBL" id="MDW9251641.1"/>
    </source>
</evidence>